<evidence type="ECO:0000313" key="9">
    <source>
        <dbReference type="Proteomes" id="UP001501433"/>
    </source>
</evidence>
<dbReference type="SUPFAM" id="SSF48208">
    <property type="entry name" value="Six-hairpin glycosidases"/>
    <property type="match status" value="1"/>
</dbReference>
<name>A0ABP9CI91_9FLAO</name>
<dbReference type="PROSITE" id="PS51257">
    <property type="entry name" value="PROKAR_LIPOPROTEIN"/>
    <property type="match status" value="1"/>
</dbReference>
<dbReference type="Gene3D" id="1.50.10.10">
    <property type="match status" value="1"/>
</dbReference>
<dbReference type="Proteomes" id="UP001501433">
    <property type="component" value="Unassembled WGS sequence"/>
</dbReference>
<dbReference type="Gene3D" id="2.60.420.10">
    <property type="entry name" value="Maltose phosphorylase, domain 3"/>
    <property type="match status" value="1"/>
</dbReference>
<dbReference type="InterPro" id="IPR012341">
    <property type="entry name" value="6hp_glycosidase-like_sf"/>
</dbReference>
<dbReference type="InterPro" id="IPR008928">
    <property type="entry name" value="6-hairpin_glycosidase_sf"/>
</dbReference>
<dbReference type="GO" id="GO:0016787">
    <property type="term" value="F:hydrolase activity"/>
    <property type="evidence" value="ECO:0007669"/>
    <property type="project" value="UniProtKB-KW"/>
</dbReference>
<dbReference type="Gene3D" id="2.60.120.260">
    <property type="entry name" value="Galactose-binding domain-like"/>
    <property type="match status" value="2"/>
</dbReference>
<keyword evidence="3 8" id="KW-0378">Hydrolase</keyword>
<dbReference type="InterPro" id="IPR035396">
    <property type="entry name" value="Bac_rhamnosid6H"/>
</dbReference>
<dbReference type="Pfam" id="PF17390">
    <property type="entry name" value="Bac_rhamnosid_C"/>
    <property type="match status" value="1"/>
</dbReference>
<accession>A0ABP9CI91</accession>
<evidence type="ECO:0000259" key="5">
    <source>
        <dbReference type="Pfam" id="PF08531"/>
    </source>
</evidence>
<feature type="domain" description="Bacterial alpha-L-rhamnosidase N-terminal" evidence="5">
    <location>
        <begin position="76"/>
        <end position="250"/>
    </location>
</feature>
<comment type="caution">
    <text evidence="8">The sequence shown here is derived from an EMBL/GenBank/DDBJ whole genome shotgun (WGS) entry which is preliminary data.</text>
</comment>
<dbReference type="Pfam" id="PF08531">
    <property type="entry name" value="Bac_rhamnosid_N"/>
    <property type="match status" value="1"/>
</dbReference>
<evidence type="ECO:0000256" key="2">
    <source>
        <dbReference type="ARBA" id="ARBA00012652"/>
    </source>
</evidence>
<dbReference type="Pfam" id="PF17389">
    <property type="entry name" value="Bac_rhamnosid6H"/>
    <property type="match status" value="1"/>
</dbReference>
<dbReference type="PANTHER" id="PTHR33307:SF6">
    <property type="entry name" value="ALPHA-RHAMNOSIDASE (EUROFUNG)-RELATED"/>
    <property type="match status" value="1"/>
</dbReference>
<dbReference type="EMBL" id="BAABJW010000002">
    <property type="protein sequence ID" value="GAA4810833.1"/>
    <property type="molecule type" value="Genomic_DNA"/>
</dbReference>
<reference evidence="9" key="1">
    <citation type="journal article" date="2019" name="Int. J. Syst. Evol. Microbiol.">
        <title>The Global Catalogue of Microorganisms (GCM) 10K type strain sequencing project: providing services to taxonomists for standard genome sequencing and annotation.</title>
        <authorList>
            <consortium name="The Broad Institute Genomics Platform"/>
            <consortium name="The Broad Institute Genome Sequencing Center for Infectious Disease"/>
            <person name="Wu L."/>
            <person name="Ma J."/>
        </authorList>
    </citation>
    <scope>NUCLEOTIDE SEQUENCE [LARGE SCALE GENOMIC DNA]</scope>
    <source>
        <strain evidence="9">JCM 18325</strain>
    </source>
</reference>
<keyword evidence="9" id="KW-1185">Reference proteome</keyword>
<organism evidence="8 9">
    <name type="scientific">Litoribaculum gwangyangense</name>
    <dbReference type="NCBI Taxonomy" id="1130722"/>
    <lineage>
        <taxon>Bacteria</taxon>
        <taxon>Pseudomonadati</taxon>
        <taxon>Bacteroidota</taxon>
        <taxon>Flavobacteriia</taxon>
        <taxon>Flavobacteriales</taxon>
        <taxon>Flavobacteriaceae</taxon>
        <taxon>Litoribaculum</taxon>
    </lineage>
</organism>
<feature type="domain" description="Alpha-L-rhamnosidase six-hairpin glycosidase" evidence="6">
    <location>
        <begin position="383"/>
        <end position="700"/>
    </location>
</feature>
<feature type="domain" description="Alpha-L-rhamnosidase C-terminal" evidence="7">
    <location>
        <begin position="704"/>
        <end position="779"/>
    </location>
</feature>
<comment type="catalytic activity">
    <reaction evidence="1">
        <text>Hydrolysis of terminal non-reducing alpha-L-rhamnose residues in alpha-L-rhamnosides.</text>
        <dbReference type="EC" id="3.2.1.40"/>
    </reaction>
</comment>
<evidence type="ECO:0000259" key="4">
    <source>
        <dbReference type="Pfam" id="PF05592"/>
    </source>
</evidence>
<gene>
    <name evidence="8" type="ORF">GCM10023330_17500</name>
</gene>
<dbReference type="InterPro" id="IPR008902">
    <property type="entry name" value="Rhamnosid_concanavalin"/>
</dbReference>
<dbReference type="EC" id="3.2.1.40" evidence="2"/>
<dbReference type="InterPro" id="IPR016007">
    <property type="entry name" value="Alpha_rhamnosid"/>
</dbReference>
<evidence type="ECO:0000313" key="8">
    <source>
        <dbReference type="EMBL" id="GAA4810833.1"/>
    </source>
</evidence>
<protein>
    <recommendedName>
        <fullName evidence="2">alpha-L-rhamnosidase</fullName>
        <ecNumber evidence="2">3.2.1.40</ecNumber>
    </recommendedName>
</protein>
<evidence type="ECO:0000256" key="3">
    <source>
        <dbReference type="ARBA" id="ARBA00022801"/>
    </source>
</evidence>
<feature type="domain" description="Alpha-L-rhamnosidase concanavalin-like" evidence="4">
    <location>
        <begin position="261"/>
        <end position="375"/>
    </location>
</feature>
<dbReference type="InterPro" id="IPR013737">
    <property type="entry name" value="Bac_rhamnosid_N"/>
</dbReference>
<evidence type="ECO:0000259" key="6">
    <source>
        <dbReference type="Pfam" id="PF17389"/>
    </source>
</evidence>
<proteinExistence type="predicted"/>
<sequence length="818" mass="92817">MQSDRTTMKLVKLGFGIYFLLLFSCKNTPKPIEPTLGEHDGAFWIEDGIPLPKSDSLFYLERPSPLFRKAFKTDRAVESAYLNITAAGYYKVSINGQGIKENILDPAWTDFSKRIYYSEYDVTSLLQEGTNCLGVVLGNGFYNPLPLRKWGRRNLREDLTVGKPVFIAKLHINYNNGESEDIVTDDSWKYTLGPIRKNSVYLGTVYNANFELNGWDQPSFDDTQWQPVTIGKAPGGKLQKAFFPPVEITQEITPIAINSPGDGTWIVDMGINFTGTYKIKLYGDLNDTIVFRFGERIYDDGTLNPMTTVTGQIKKKGIGGPGAPDIAWQTDSYIMGHNKEDWFSPDFTYHTYRYMEIKGLKELPKVEDVRGLFMHSNVANEHSFSSSSELLNSIQEATKRTFLSNLVSVQSDCPARERFGYGGDLNATSEAFIYNFDMQSFYRKTIYDWIDAMNDSTFVDTAPFTGVAYCGISWESAYLTTQYYLYLYYNNTDIIKELYTFNNQWMDKVARVHPNGLVGKGLSDHESLEPVPVQLTGTSHYLQCARIMATFAEFMGHVADKQKYEALAETLKNQIKTAFWDQTYPGKINRQTLFATLLYHDIIPKEDIPEAKDSLLRAIKKGPSGHFNTGIFGTKYALETLSKYVSPQIVFDIVNSREYPGWGFMIDRGATTIWETWKESDDTYSNDHPMFGTVSEWYYRWLAGIRPDPEHPGFKEFFLTPATPIGLNSVTGTYHSPFGNIVSRWEKTTDGYSYELTIPKGTKAHVTLPLLETQTVLVVKNQGMDNTDGMKGLETGKFTLPEGYYEFKVSSQTNKATF</sequence>
<dbReference type="InterPro" id="IPR035398">
    <property type="entry name" value="Bac_rhamnosid_C"/>
</dbReference>
<dbReference type="PANTHER" id="PTHR33307">
    <property type="entry name" value="ALPHA-RHAMNOSIDASE (EUROFUNG)"/>
    <property type="match status" value="1"/>
</dbReference>
<dbReference type="Pfam" id="PF05592">
    <property type="entry name" value="Bac_rhamnosid"/>
    <property type="match status" value="1"/>
</dbReference>
<evidence type="ECO:0000256" key="1">
    <source>
        <dbReference type="ARBA" id="ARBA00001445"/>
    </source>
</evidence>
<evidence type="ECO:0000259" key="7">
    <source>
        <dbReference type="Pfam" id="PF17390"/>
    </source>
</evidence>